<dbReference type="PROSITE" id="PS51257">
    <property type="entry name" value="PROKAR_LIPOPROTEIN"/>
    <property type="match status" value="1"/>
</dbReference>
<dbReference type="AlphaFoldDB" id="A0A643D1A1"/>
<dbReference type="SUPFAM" id="SSF56954">
    <property type="entry name" value="Outer membrane efflux proteins (OEP)"/>
    <property type="match status" value="1"/>
</dbReference>
<accession>A0A643D1A1</accession>
<organism evidence="3">
    <name type="scientific">Pseudomonas vancouverensis</name>
    <dbReference type="NCBI Taxonomy" id="95300"/>
    <lineage>
        <taxon>Bacteria</taxon>
        <taxon>Pseudomonadati</taxon>
        <taxon>Pseudomonadota</taxon>
        <taxon>Gammaproteobacteria</taxon>
        <taxon>Pseudomonadales</taxon>
        <taxon>Pseudomonadaceae</taxon>
        <taxon>Pseudomonas</taxon>
    </lineage>
</organism>
<sequence>MLFKQHKIALALCLSTSLAGCSAVVKTPYNAPAVQVPQQFQYDAQKNKQVNLTDQWWTLFNDAQLNQLVDQVLARNSDLSVAGITLKQARLQADLTANKQGLRTSST</sequence>
<dbReference type="GO" id="GO:0009279">
    <property type="term" value="C:cell outer membrane"/>
    <property type="evidence" value="ECO:0007669"/>
    <property type="project" value="UniProtKB-SubCell"/>
</dbReference>
<feature type="non-terminal residue" evidence="3">
    <location>
        <position position="107"/>
    </location>
</feature>
<dbReference type="PANTHER" id="PTHR30203:SF32">
    <property type="entry name" value="CATION EFFLUX SYSTEM PROTEIN CUSC"/>
    <property type="match status" value="1"/>
</dbReference>
<dbReference type="InterPro" id="IPR010131">
    <property type="entry name" value="MdtP/NodT-like"/>
</dbReference>
<reference evidence="3" key="1">
    <citation type="submission" date="2019-09" db="EMBL/GenBank/DDBJ databases">
        <title>Draft genome sequences of 48 bacterial type strains from the CCUG.</title>
        <authorList>
            <person name="Tunovic T."/>
            <person name="Pineiro-Iglesias B."/>
            <person name="Unosson C."/>
            <person name="Inganas E."/>
            <person name="Ohlen M."/>
            <person name="Cardew S."/>
            <person name="Jensie-Markopoulos S."/>
            <person name="Salva-Serra F."/>
            <person name="Jaen-Luchoro D."/>
            <person name="Karlsson R."/>
            <person name="Svensson-Stadler L."/>
            <person name="Chun J."/>
            <person name="Moore E."/>
        </authorList>
    </citation>
    <scope>NUCLEOTIDE SEQUENCE</scope>
    <source>
        <strain evidence="3">CCUG 49675</strain>
    </source>
</reference>
<proteinExistence type="predicted"/>
<dbReference type="EMBL" id="VZPU01000163">
    <property type="protein sequence ID" value="KAB0478790.1"/>
    <property type="molecule type" value="Genomic_DNA"/>
</dbReference>
<feature type="signal peptide" evidence="2">
    <location>
        <begin position="1"/>
        <end position="19"/>
    </location>
</feature>
<evidence type="ECO:0000256" key="1">
    <source>
        <dbReference type="ARBA" id="ARBA00004459"/>
    </source>
</evidence>
<name>A0A643D1A1_PSEVA</name>
<dbReference type="Gene3D" id="1.20.1600.10">
    <property type="entry name" value="Outer membrane efflux proteins (OEP)"/>
    <property type="match status" value="1"/>
</dbReference>
<feature type="chain" id="PRO_5024998193" evidence="2">
    <location>
        <begin position="20"/>
        <end position="107"/>
    </location>
</feature>
<dbReference type="PANTHER" id="PTHR30203">
    <property type="entry name" value="OUTER MEMBRANE CATION EFFLUX PROTEIN"/>
    <property type="match status" value="1"/>
</dbReference>
<gene>
    <name evidence="3" type="ORF">F7R09_30705</name>
</gene>
<evidence type="ECO:0000313" key="3">
    <source>
        <dbReference type="EMBL" id="KAB0478790.1"/>
    </source>
</evidence>
<keyword evidence="2" id="KW-0732">Signal</keyword>
<evidence type="ECO:0000256" key="2">
    <source>
        <dbReference type="SAM" id="SignalP"/>
    </source>
</evidence>
<protein>
    <submittedName>
        <fullName evidence="3">RND transporter</fullName>
    </submittedName>
</protein>
<comment type="caution">
    <text evidence="3">The sequence shown here is derived from an EMBL/GenBank/DDBJ whole genome shotgun (WGS) entry which is preliminary data.</text>
</comment>
<comment type="subcellular location">
    <subcellularLocation>
        <location evidence="1">Cell outer membrane</location>
        <topology evidence="1">Lipid-anchor</topology>
    </subcellularLocation>
</comment>